<evidence type="ECO:0000313" key="14">
    <source>
        <dbReference type="EMBL" id="QPC84956.1"/>
    </source>
</evidence>
<sequence length="307" mass="34316">MAMARPHAHGGIQRVVGHPDDHVRELDICCLVAGAISMPYNNYERWKNTPLEGEPFLSIVIPAYNEEIRIIPTIGAIASYVSDLGFPWELIIADDCSKDDTVKLVEELGFANLRVLKTPENGGKGCAVRRGMLAARGKYVLFSDADNSTPIEEIGKFIKALDQGDYDVAVGSRAAEGAEVTNKSLFRHILSRGLRMIVRYGLNFGVSDTQCGFKMYTREAAHQLHSAQTIMGFSFDLEILYLASKVGYKVTEIPVSWVDAPGSKVDTRKEVQRFVRDIFKIKTNDLKRIYSRRLNDYANRTRINVPA</sequence>
<gene>
    <name evidence="14" type="ORF">G4Y79_11475</name>
</gene>
<dbReference type="EC" id="2.4.1.117" evidence="4"/>
<accession>A0A7S8EDJ2</accession>
<keyword evidence="5" id="KW-0328">Glycosyltransferase</keyword>
<keyword evidence="7" id="KW-0812">Transmembrane</keyword>
<evidence type="ECO:0000256" key="11">
    <source>
        <dbReference type="ARBA" id="ARBA00023136"/>
    </source>
</evidence>
<dbReference type="InterPro" id="IPR029044">
    <property type="entry name" value="Nucleotide-diphossugar_trans"/>
</dbReference>
<organism evidence="14 15">
    <name type="scientific">Phototrophicus methaneseepsis</name>
    <dbReference type="NCBI Taxonomy" id="2710758"/>
    <lineage>
        <taxon>Bacteria</taxon>
        <taxon>Bacillati</taxon>
        <taxon>Chloroflexota</taxon>
        <taxon>Candidatus Thermofontia</taxon>
        <taxon>Phototrophicales</taxon>
        <taxon>Phototrophicaceae</taxon>
        <taxon>Phototrophicus</taxon>
    </lineage>
</organism>
<dbReference type="Pfam" id="PF00535">
    <property type="entry name" value="Glycos_transf_2"/>
    <property type="match status" value="1"/>
</dbReference>
<proteinExistence type="inferred from homology"/>
<dbReference type="InterPro" id="IPR001173">
    <property type="entry name" value="Glyco_trans_2-like"/>
</dbReference>
<evidence type="ECO:0000259" key="13">
    <source>
        <dbReference type="Pfam" id="PF00535"/>
    </source>
</evidence>
<keyword evidence="6 14" id="KW-0808">Transferase</keyword>
<evidence type="ECO:0000256" key="3">
    <source>
        <dbReference type="ARBA" id="ARBA00006739"/>
    </source>
</evidence>
<dbReference type="InterPro" id="IPR035518">
    <property type="entry name" value="DPG_synthase"/>
</dbReference>
<name>A0A7S8EDJ2_9CHLR</name>
<evidence type="ECO:0000256" key="8">
    <source>
        <dbReference type="ARBA" id="ARBA00022824"/>
    </source>
</evidence>
<evidence type="ECO:0000256" key="9">
    <source>
        <dbReference type="ARBA" id="ARBA00022968"/>
    </source>
</evidence>
<evidence type="ECO:0000256" key="10">
    <source>
        <dbReference type="ARBA" id="ARBA00022989"/>
    </source>
</evidence>
<dbReference type="GO" id="GO:0004581">
    <property type="term" value="F:dolichyl-phosphate beta-glucosyltransferase activity"/>
    <property type="evidence" value="ECO:0007669"/>
    <property type="project" value="UniProtKB-EC"/>
</dbReference>
<keyword evidence="15" id="KW-1185">Reference proteome</keyword>
<protein>
    <recommendedName>
        <fullName evidence="4">dolichyl-phosphate beta-glucosyltransferase</fullName>
        <ecNumber evidence="4">2.4.1.117</ecNumber>
    </recommendedName>
</protein>
<evidence type="ECO:0000256" key="5">
    <source>
        <dbReference type="ARBA" id="ARBA00022676"/>
    </source>
</evidence>
<feature type="domain" description="Glycosyltransferase 2-like" evidence="13">
    <location>
        <begin position="58"/>
        <end position="222"/>
    </location>
</feature>
<reference evidence="14 15" key="1">
    <citation type="submission" date="2020-02" db="EMBL/GenBank/DDBJ databases">
        <authorList>
            <person name="Zheng R.K."/>
            <person name="Sun C.M."/>
        </authorList>
    </citation>
    <scope>NUCLEOTIDE SEQUENCE [LARGE SCALE GENOMIC DNA]</scope>
    <source>
        <strain evidence="15">rifampicinis</strain>
    </source>
</reference>
<evidence type="ECO:0000256" key="2">
    <source>
        <dbReference type="ARBA" id="ARBA00004922"/>
    </source>
</evidence>
<evidence type="ECO:0000256" key="4">
    <source>
        <dbReference type="ARBA" id="ARBA00012583"/>
    </source>
</evidence>
<evidence type="ECO:0000256" key="6">
    <source>
        <dbReference type="ARBA" id="ARBA00022679"/>
    </source>
</evidence>
<evidence type="ECO:0000256" key="12">
    <source>
        <dbReference type="ARBA" id="ARBA00045097"/>
    </source>
</evidence>
<keyword evidence="9" id="KW-0735">Signal-anchor</keyword>
<keyword evidence="11" id="KW-0472">Membrane</keyword>
<keyword evidence="10" id="KW-1133">Transmembrane helix</keyword>
<dbReference type="Gene3D" id="3.90.550.10">
    <property type="entry name" value="Spore Coat Polysaccharide Biosynthesis Protein SpsA, Chain A"/>
    <property type="match status" value="1"/>
</dbReference>
<dbReference type="PANTHER" id="PTHR10859:SF91">
    <property type="entry name" value="DOLICHYL-PHOSPHATE BETA-GLUCOSYLTRANSFERASE"/>
    <property type="match status" value="1"/>
</dbReference>
<evidence type="ECO:0000256" key="7">
    <source>
        <dbReference type="ARBA" id="ARBA00022692"/>
    </source>
</evidence>
<dbReference type="KEGG" id="pmet:G4Y79_11475"/>
<comment type="similarity">
    <text evidence="3">Belongs to the glycosyltransferase 2 family.</text>
</comment>
<comment type="subcellular location">
    <subcellularLocation>
        <location evidence="1">Endoplasmic reticulum membrane</location>
        <topology evidence="1">Single-pass membrane protein</topology>
    </subcellularLocation>
</comment>
<dbReference type="EMBL" id="CP062983">
    <property type="protein sequence ID" value="QPC84956.1"/>
    <property type="molecule type" value="Genomic_DNA"/>
</dbReference>
<dbReference type="AlphaFoldDB" id="A0A7S8EDJ2"/>
<dbReference type="SUPFAM" id="SSF53448">
    <property type="entry name" value="Nucleotide-diphospho-sugar transferases"/>
    <property type="match status" value="1"/>
</dbReference>
<dbReference type="Proteomes" id="UP000594468">
    <property type="component" value="Chromosome"/>
</dbReference>
<dbReference type="GO" id="GO:0006487">
    <property type="term" value="P:protein N-linked glycosylation"/>
    <property type="evidence" value="ECO:0007669"/>
    <property type="project" value="TreeGrafter"/>
</dbReference>
<comment type="catalytic activity">
    <reaction evidence="12">
        <text>a di-trans,poly-cis-dolichyl phosphate + UDP-alpha-D-glucose = a di-trans,poly-cis-dolichyl beta-D-glucosyl phosphate + UDP</text>
        <dbReference type="Rhea" id="RHEA:15401"/>
        <dbReference type="Rhea" id="RHEA-COMP:19498"/>
        <dbReference type="Rhea" id="RHEA-COMP:19502"/>
        <dbReference type="ChEBI" id="CHEBI:57525"/>
        <dbReference type="ChEBI" id="CHEBI:57683"/>
        <dbReference type="ChEBI" id="CHEBI:58223"/>
        <dbReference type="ChEBI" id="CHEBI:58885"/>
        <dbReference type="EC" id="2.4.1.117"/>
    </reaction>
    <physiologicalReaction direction="left-to-right" evidence="12">
        <dbReference type="Rhea" id="RHEA:15402"/>
    </physiologicalReaction>
</comment>
<keyword evidence="8" id="KW-0256">Endoplasmic reticulum</keyword>
<evidence type="ECO:0000313" key="15">
    <source>
        <dbReference type="Proteomes" id="UP000594468"/>
    </source>
</evidence>
<dbReference type="PANTHER" id="PTHR10859">
    <property type="entry name" value="GLYCOSYL TRANSFERASE"/>
    <property type="match status" value="1"/>
</dbReference>
<evidence type="ECO:0000256" key="1">
    <source>
        <dbReference type="ARBA" id="ARBA00004389"/>
    </source>
</evidence>
<dbReference type="CDD" id="cd04188">
    <property type="entry name" value="DPG_synthase"/>
    <property type="match status" value="1"/>
</dbReference>
<comment type="pathway">
    <text evidence="2">Protein modification; protein glycosylation.</text>
</comment>